<reference evidence="3" key="1">
    <citation type="submission" date="2017-10" db="EMBL/GenBank/DDBJ databases">
        <title>Completed PacBio SMRT sequence of Methylosinus trichosporium OB3b reveals presence of a third large plasmid.</title>
        <authorList>
            <person name="Charles T.C."/>
            <person name="Lynch M.D.J."/>
            <person name="Heil J.R."/>
            <person name="Cheng J."/>
        </authorList>
    </citation>
    <scope>NUCLEOTIDE SEQUENCE [LARGE SCALE GENOMIC DNA]</scope>
    <source>
        <strain evidence="3">OB3b</strain>
    </source>
</reference>
<protein>
    <submittedName>
        <fullName evidence="2">Uncharacterized protein</fullName>
    </submittedName>
</protein>
<sequence>MHARGAGGAHRRQRDERRRRCNAIVVAEIADGERSGEGGEGKAAHDGLIGAALLQSGPDGERDRQGRSFAADEEMRDAGPEAAERRELAMRLRRRREDAGAGDEEQEPYAFAQVAIPRPAPLRARLCDQRE</sequence>
<evidence type="ECO:0000313" key="3">
    <source>
        <dbReference type="Proteomes" id="UP000230709"/>
    </source>
</evidence>
<dbReference type="AlphaFoldDB" id="A0A2D2D385"/>
<feature type="region of interest" description="Disordered" evidence="1">
    <location>
        <begin position="30"/>
        <end position="84"/>
    </location>
</feature>
<dbReference type="Proteomes" id="UP000230709">
    <property type="component" value="Chromosome"/>
</dbReference>
<feature type="region of interest" description="Disordered" evidence="1">
    <location>
        <begin position="1"/>
        <end position="20"/>
    </location>
</feature>
<keyword evidence="3" id="KW-1185">Reference proteome</keyword>
<feature type="compositionally biased region" description="Basic residues" evidence="1">
    <location>
        <begin position="1"/>
        <end position="12"/>
    </location>
</feature>
<proteinExistence type="predicted"/>
<dbReference type="EMBL" id="CP023737">
    <property type="protein sequence ID" value="ATQ69434.1"/>
    <property type="molecule type" value="Genomic_DNA"/>
</dbReference>
<feature type="compositionally biased region" description="Basic and acidic residues" evidence="1">
    <location>
        <begin position="31"/>
        <end position="45"/>
    </location>
</feature>
<gene>
    <name evidence="2" type="ORF">CQW49_17235</name>
</gene>
<evidence type="ECO:0000256" key="1">
    <source>
        <dbReference type="SAM" id="MobiDB-lite"/>
    </source>
</evidence>
<organism evidence="2 3">
    <name type="scientific">Methylosinus trichosporium (strain ATCC 35070 / NCIMB 11131 / UNIQEM 75 / OB3b)</name>
    <dbReference type="NCBI Taxonomy" id="595536"/>
    <lineage>
        <taxon>Bacteria</taxon>
        <taxon>Pseudomonadati</taxon>
        <taxon>Pseudomonadota</taxon>
        <taxon>Alphaproteobacteria</taxon>
        <taxon>Hyphomicrobiales</taxon>
        <taxon>Methylocystaceae</taxon>
        <taxon>Methylosinus</taxon>
    </lineage>
</organism>
<dbReference type="KEGG" id="mtw:CQW49_17235"/>
<name>A0A2D2D385_METT3</name>
<accession>A0A2D2D385</accession>
<evidence type="ECO:0000313" key="2">
    <source>
        <dbReference type="EMBL" id="ATQ69434.1"/>
    </source>
</evidence>